<evidence type="ECO:0000313" key="5">
    <source>
        <dbReference type="Proteomes" id="UP000518605"/>
    </source>
</evidence>
<dbReference type="InterPro" id="IPR028059">
    <property type="entry name" value="SWM_rpt"/>
</dbReference>
<dbReference type="Proteomes" id="UP000518605">
    <property type="component" value="Unassembled WGS sequence"/>
</dbReference>
<proteinExistence type="predicted"/>
<keyword evidence="1 2" id="KW-0732">Signal</keyword>
<sequence length="1460" mass="152981">MNRTSKLSSFIAIMLLLQLSLAGWGSEPQQASAAATGPAVISLSPADDLINVSISGDLKMTFDENVSKGSGSTAISIYDYATSNLVESIPLSSNRISIDSSQRVVTIDPTNHFALNTNYYILVDAGAFINQSNGAGFAGMISASSWNFRTVAAVDTTRPNHTALAPTGTSAAITTPIIITFDEPIYVASGNVLINSTEDNRTIAVTSNAVRGSGTNQIVIQPPSALQPNTAYTIIVPNTAFQDAAGNLYNGASWSFTTAAAPVNVAAPFVPADNATSVPIQSALTITFDKNVQARANKNVEIRRISNNTTFERFSALSSRIVVENNTVKIIPSTNLEANTAYYVLIDAGAFTQPDPSGDQWYHGISGASVWNFSTDPGNETTPPAVTVVAPASGSSITSLSSLLQITFNEPVFPSSGNIEIRDSATGSLFRSIPITSERVTGGGTYQLTIDANKAIVGESEKAFVNNTKYYVTIGNRSIRDAAGNYYAGILTEASWYFTVSQDTVRPTLSLLTPVNNAVSVGLTQAFTATFSEAIKKGDAGSISFNPIGNNLLQPIPANYYVDGNNNNALIITPTRAFESNTKYYVSIDASSVTDLAGNTFAGILNEYQWTFQTFGSDIVAPVASKFAWSGSTISISYNEDLNEYAVPSTGSFYATVNGAPRSIIGVQVKEETVYLTLSSPIVSGQQVKLSYSKAAVGLIQDKSGNQAVSFSNQDVAGATDVAPPVVTGGTASGSAITLNFNKELLAVNSYAYMQFTVKAGNVSYATTSIASTGSNILLTINGSIQNYENVSISYAPSSYPVRDKAGNYLAAFSNYNVNSVPDTGKPALQSISVSGNIVALKYNKALNAQSVPTVGQFNVMAENIVRSVVQVSISGDTVLLTLSSVISSGQVVSVSYLAAMALITDLAGNAAPSFTNMTSGSGSSGGQNGSIYGIIAKGTTITLTFAESLNGGYIPSTSQFLVYANNATRLVSRVDIGGSTVVLKLASPIGVGETVTITYYSSGTGLRTNSGNTINSFSNASAANQTTILDGLSGDYEESEGGGIGLKTSAAAVTVDSSPAGVQANRYTLSNDIVLTAFQTARTAGITVPRVSFKVPATERAAIVSVPVSTLDMAYRINAKSVFAVQFGDATYELQLNATDIAQINTLLGGNGSAGQLLIRIDQGLSTLTSSINAKINSLNANLIAGPYHFDVTVVSGSVQKPLNDFNGYVSRTLQTYQAVSSSNASVVWFDPTTSGISYVPTVFVNSGGKTTATFKRKGNSAYALVSNAASFSDLSKHWAASSIYIMSRKFIVEGRSATKFEPGKNMTRGEFATYIAKGLGLSSNRSAAGKFKDVNTNTVMGAYIGAASAAGIIAGNTDGTFKPNSSITRQEMAVMMIRAAKVAGLTVQLPQSSASYLQKFSDRGKVGAWAKEDVAKSIHLGIIGGKTATTISPQTNATRAEGTIMIMRLLQKVNFLTP</sequence>
<evidence type="ECO:0000256" key="1">
    <source>
        <dbReference type="ARBA" id="ARBA00022729"/>
    </source>
</evidence>
<keyword evidence="5" id="KW-1185">Reference proteome</keyword>
<feature type="signal peptide" evidence="2">
    <location>
        <begin position="1"/>
        <end position="22"/>
    </location>
</feature>
<evidence type="ECO:0000256" key="2">
    <source>
        <dbReference type="SAM" id="SignalP"/>
    </source>
</evidence>
<comment type="caution">
    <text evidence="4">The sequence shown here is derived from an EMBL/GenBank/DDBJ whole genome shotgun (WGS) entry which is preliminary data.</text>
</comment>
<feature type="domain" description="SLH" evidence="3">
    <location>
        <begin position="1329"/>
        <end position="1392"/>
    </location>
</feature>
<dbReference type="InterPro" id="IPR001119">
    <property type="entry name" value="SLH_dom"/>
</dbReference>
<dbReference type="RefSeq" id="WP_183568358.1">
    <property type="nucleotide sequence ID" value="NZ_CBCSLB010000017.1"/>
</dbReference>
<dbReference type="InterPro" id="IPR014755">
    <property type="entry name" value="Cu-Rt/internalin_Ig-like"/>
</dbReference>
<feature type="chain" id="PRO_5038735092" evidence="2">
    <location>
        <begin position="23"/>
        <end position="1460"/>
    </location>
</feature>
<dbReference type="Pfam" id="PF13753">
    <property type="entry name" value="SWM_repeat"/>
    <property type="match status" value="4"/>
</dbReference>
<reference evidence="4 5" key="1">
    <citation type="submission" date="2020-08" db="EMBL/GenBank/DDBJ databases">
        <title>Genomic Encyclopedia of Type Strains, Phase III (KMG-III): the genomes of soil and plant-associated and newly described type strains.</title>
        <authorList>
            <person name="Whitman W."/>
        </authorList>
    </citation>
    <scope>NUCLEOTIDE SEQUENCE [LARGE SCALE GENOMIC DNA]</scope>
    <source>
        <strain evidence="4 5">CECT 8234</strain>
    </source>
</reference>
<evidence type="ECO:0000259" key="3">
    <source>
        <dbReference type="PROSITE" id="PS51272"/>
    </source>
</evidence>
<feature type="domain" description="SLH" evidence="3">
    <location>
        <begin position="1399"/>
        <end position="1460"/>
    </location>
</feature>
<protein>
    <submittedName>
        <fullName evidence="4">Putative repeat protein (TIGR02059 family)</fullName>
    </submittedName>
</protein>
<dbReference type="EMBL" id="JACHXW010000017">
    <property type="protein sequence ID" value="MBB3154617.1"/>
    <property type="molecule type" value="Genomic_DNA"/>
</dbReference>
<dbReference type="NCBIfam" id="TIGR02059">
    <property type="entry name" value="swm_rep_I"/>
    <property type="match status" value="4"/>
</dbReference>
<dbReference type="InterPro" id="IPR032812">
    <property type="entry name" value="SbsA_Ig"/>
</dbReference>
<dbReference type="PROSITE" id="PS51272">
    <property type="entry name" value="SLH"/>
    <property type="match status" value="3"/>
</dbReference>
<dbReference type="Pfam" id="PF13205">
    <property type="entry name" value="Big_5"/>
    <property type="match status" value="5"/>
</dbReference>
<gene>
    <name evidence="4" type="ORF">FHS16_004699</name>
</gene>
<dbReference type="InterPro" id="IPR011801">
    <property type="entry name" value="Swm_rep_I_cyn"/>
</dbReference>
<dbReference type="Gene3D" id="2.60.40.1220">
    <property type="match status" value="3"/>
</dbReference>
<name>A0A7W5GD27_9BACL</name>
<evidence type="ECO:0000313" key="4">
    <source>
        <dbReference type="EMBL" id="MBB3154617.1"/>
    </source>
</evidence>
<organism evidence="4 5">
    <name type="scientific">Paenibacillus endophyticus</name>
    <dbReference type="NCBI Taxonomy" id="1294268"/>
    <lineage>
        <taxon>Bacteria</taxon>
        <taxon>Bacillati</taxon>
        <taxon>Bacillota</taxon>
        <taxon>Bacilli</taxon>
        <taxon>Bacillales</taxon>
        <taxon>Paenibacillaceae</taxon>
        <taxon>Paenibacillus</taxon>
    </lineage>
</organism>
<accession>A0A7W5GD27</accession>
<dbReference type="Pfam" id="PF00395">
    <property type="entry name" value="SLH"/>
    <property type="match status" value="3"/>
</dbReference>
<feature type="domain" description="SLH" evidence="3">
    <location>
        <begin position="1268"/>
        <end position="1328"/>
    </location>
</feature>